<feature type="transmembrane region" description="Helical" evidence="5">
    <location>
        <begin position="288"/>
        <end position="309"/>
    </location>
</feature>
<comment type="similarity">
    <text evidence="1">Belongs to the eukaryotic ribosomal protein P1/P2 family.</text>
</comment>
<accession>A0A8H4VM11</accession>
<feature type="transmembrane region" description="Helical" evidence="5">
    <location>
        <begin position="354"/>
        <end position="372"/>
    </location>
</feature>
<dbReference type="PANTHER" id="PTHR34814">
    <property type="entry name" value="NITROSOGUANIDINE RESISTANCE PROTEIN SNG1"/>
    <property type="match status" value="1"/>
</dbReference>
<evidence type="ECO:0000259" key="6">
    <source>
        <dbReference type="Pfam" id="PF12051"/>
    </source>
</evidence>
<organism evidence="7 8">
    <name type="scientific">Agrocybe pediades</name>
    <dbReference type="NCBI Taxonomy" id="84607"/>
    <lineage>
        <taxon>Eukaryota</taxon>
        <taxon>Fungi</taxon>
        <taxon>Dikarya</taxon>
        <taxon>Basidiomycota</taxon>
        <taxon>Agaricomycotina</taxon>
        <taxon>Agaricomycetes</taxon>
        <taxon>Agaricomycetidae</taxon>
        <taxon>Agaricales</taxon>
        <taxon>Agaricineae</taxon>
        <taxon>Strophariaceae</taxon>
        <taxon>Agrocybe</taxon>
    </lineage>
</organism>
<evidence type="ECO:0000256" key="2">
    <source>
        <dbReference type="ARBA" id="ARBA00022980"/>
    </source>
</evidence>
<feature type="compositionally biased region" description="Basic and acidic residues" evidence="4">
    <location>
        <begin position="515"/>
        <end position="525"/>
    </location>
</feature>
<dbReference type="GO" id="GO:0005840">
    <property type="term" value="C:ribosome"/>
    <property type="evidence" value="ECO:0007669"/>
    <property type="project" value="UniProtKB-KW"/>
</dbReference>
<dbReference type="Pfam" id="PF12051">
    <property type="entry name" value="DUF3533"/>
    <property type="match status" value="1"/>
</dbReference>
<dbReference type="Gene3D" id="1.10.10.1410">
    <property type="match status" value="1"/>
</dbReference>
<dbReference type="InterPro" id="IPR053001">
    <property type="entry name" value="MNNG_permease-like"/>
</dbReference>
<feature type="compositionally biased region" description="Low complexity" evidence="4">
    <location>
        <begin position="499"/>
        <end position="514"/>
    </location>
</feature>
<keyword evidence="5" id="KW-0472">Membrane</keyword>
<feature type="domain" description="DUF3533" evidence="6">
    <location>
        <begin position="60"/>
        <end position="409"/>
    </location>
</feature>
<dbReference type="HAMAP" id="MF_01478">
    <property type="entry name" value="Ribosomal_L12_arch"/>
    <property type="match status" value="1"/>
</dbReference>
<dbReference type="EMBL" id="JAACJL010000046">
    <property type="protein sequence ID" value="KAF4613005.1"/>
    <property type="molecule type" value="Genomic_DNA"/>
</dbReference>
<keyword evidence="5" id="KW-1133">Transmembrane helix</keyword>
<evidence type="ECO:0000313" key="7">
    <source>
        <dbReference type="EMBL" id="KAF4613005.1"/>
    </source>
</evidence>
<feature type="region of interest" description="Disordered" evidence="4">
    <location>
        <begin position="493"/>
        <end position="539"/>
    </location>
</feature>
<dbReference type="InterPro" id="IPR027534">
    <property type="entry name" value="Ribosomal_P1/P2"/>
</dbReference>
<proteinExistence type="inferred from homology"/>
<feature type="transmembrane region" description="Helical" evidence="5">
    <location>
        <begin position="321"/>
        <end position="342"/>
    </location>
</feature>
<evidence type="ECO:0000256" key="3">
    <source>
        <dbReference type="ARBA" id="ARBA00023274"/>
    </source>
</evidence>
<evidence type="ECO:0000256" key="4">
    <source>
        <dbReference type="SAM" id="MobiDB-lite"/>
    </source>
</evidence>
<dbReference type="GO" id="GO:0006414">
    <property type="term" value="P:translational elongation"/>
    <property type="evidence" value="ECO:0007669"/>
    <property type="project" value="InterPro"/>
</dbReference>
<dbReference type="PANTHER" id="PTHR34814:SF1">
    <property type="entry name" value="NITROSOGUANIDINE RESISTANCE PROTEIN SNG1"/>
    <property type="match status" value="1"/>
</dbReference>
<comment type="caution">
    <text evidence="7">The sequence shown here is derived from an EMBL/GenBank/DDBJ whole genome shotgun (WGS) entry which is preliminary data.</text>
</comment>
<name>A0A8H4VM11_9AGAR</name>
<feature type="compositionally biased region" description="Basic and acidic residues" evidence="4">
    <location>
        <begin position="1"/>
        <end position="12"/>
    </location>
</feature>
<evidence type="ECO:0000313" key="8">
    <source>
        <dbReference type="Proteomes" id="UP000521872"/>
    </source>
</evidence>
<dbReference type="GO" id="GO:0003735">
    <property type="term" value="F:structural constituent of ribosome"/>
    <property type="evidence" value="ECO:0007669"/>
    <property type="project" value="InterPro"/>
</dbReference>
<protein>
    <recommendedName>
        <fullName evidence="6">DUF3533 domain-containing protein</fullName>
    </recommendedName>
</protein>
<dbReference type="InterPro" id="IPR038716">
    <property type="entry name" value="P1/P2_N_sf"/>
</dbReference>
<keyword evidence="3" id="KW-0687">Ribonucleoprotein</keyword>
<dbReference type="FunFam" id="1.10.10.1410:FF:000001">
    <property type="entry name" value="60S acidic ribosomal protein P1"/>
    <property type="match status" value="1"/>
</dbReference>
<dbReference type="Proteomes" id="UP000521872">
    <property type="component" value="Unassembled WGS sequence"/>
</dbReference>
<dbReference type="GO" id="GO:0016020">
    <property type="term" value="C:membrane"/>
    <property type="evidence" value="ECO:0007669"/>
    <property type="project" value="TreeGrafter"/>
</dbReference>
<gene>
    <name evidence="7" type="ORF">D9613_010765</name>
</gene>
<evidence type="ECO:0000256" key="1">
    <source>
        <dbReference type="ARBA" id="ARBA00005436"/>
    </source>
</evidence>
<dbReference type="GO" id="GO:1990904">
    <property type="term" value="C:ribonucleoprotein complex"/>
    <property type="evidence" value="ECO:0007669"/>
    <property type="project" value="UniProtKB-KW"/>
</dbReference>
<dbReference type="Pfam" id="PF00428">
    <property type="entry name" value="Ribosomal_60s"/>
    <property type="match status" value="1"/>
</dbReference>
<dbReference type="AlphaFoldDB" id="A0A8H4VM11"/>
<evidence type="ECO:0000256" key="5">
    <source>
        <dbReference type="SAM" id="Phobius"/>
    </source>
</evidence>
<feature type="transmembrane region" description="Helical" evidence="5">
    <location>
        <begin position="249"/>
        <end position="267"/>
    </location>
</feature>
<reference evidence="7 8" key="1">
    <citation type="submission" date="2019-12" db="EMBL/GenBank/DDBJ databases">
        <authorList>
            <person name="Floudas D."/>
            <person name="Bentzer J."/>
            <person name="Ahren D."/>
            <person name="Johansson T."/>
            <person name="Persson P."/>
            <person name="Tunlid A."/>
        </authorList>
    </citation>
    <scope>NUCLEOTIDE SEQUENCE [LARGE SCALE GENOMIC DNA]</scope>
    <source>
        <strain evidence="7 8">CBS 102.39</strain>
    </source>
</reference>
<dbReference type="InterPro" id="IPR022703">
    <property type="entry name" value="DUF3533"/>
</dbReference>
<keyword evidence="8" id="KW-1185">Reference proteome</keyword>
<keyword evidence="5" id="KW-0812">Transmembrane</keyword>
<feature type="transmembrane region" description="Helical" evidence="5">
    <location>
        <begin position="54"/>
        <end position="77"/>
    </location>
</feature>
<sequence length="539" mass="58587">MSPHSAREHEEQVASSRSTMVSLRLDGKAEPFTRTLMEKGDQELATARITYLKIFGPGIVLISCVILGVFAIFWGALWKLPAHQLPGWIVDFDGGEIGQAVTQGLVASTAGGTIEWRVVSPGEFEDGVDGVIRGVKEEHIWIAVVVNDDASARLESAISVPDPTYNGEEAVTIYANEARNENAFRNLIRPVVQGVMESINLGYATNRVSQTASLPHIAAIMAISPQIIVNPVSYTLVNLVPFSQAVGTATVFVGLIFVLIMSFFVVMMANNAREASGMNRLLRLRSLIALRFMSSFTAYFFLSLMYSFLNLAFKLDLGHKYGRGGFFMFWALNFIYMLAVGLALESMVTIMKQFVPFFLITWLVLNISINLFPLEVLPKIFHYGFAAPFYNTSKGIRTVLFGTRNRGLELWRSDYLDRYIVYHDASFPVASTEFAATYAALILADEGIEITADKLLALTGAAGVELEPIWATLLEKALAGKNIKELLSNVGSGGGAPAAGGAAPAAAAGGAAAEEAPKAEEKAEEKEESDDDMGFGLFD</sequence>
<feature type="region of interest" description="Disordered" evidence="4">
    <location>
        <begin position="1"/>
        <end position="20"/>
    </location>
</feature>
<dbReference type="CDD" id="cd05831">
    <property type="entry name" value="Ribosomal_P1"/>
    <property type="match status" value="1"/>
</dbReference>
<keyword evidence="2" id="KW-0689">Ribosomal protein</keyword>